<evidence type="ECO:0000256" key="2">
    <source>
        <dbReference type="SAM" id="SignalP"/>
    </source>
</evidence>
<feature type="chain" id="PRO_5010252848" evidence="2">
    <location>
        <begin position="26"/>
        <end position="243"/>
    </location>
</feature>
<dbReference type="AlphaFoldDB" id="A0A1H4RGH8"/>
<organism evidence="4 5">
    <name type="scientific">Bradyrhizobium lablabi</name>
    <dbReference type="NCBI Taxonomy" id="722472"/>
    <lineage>
        <taxon>Bacteria</taxon>
        <taxon>Pseudomonadati</taxon>
        <taxon>Pseudomonadota</taxon>
        <taxon>Alphaproteobacteria</taxon>
        <taxon>Hyphomicrobiales</taxon>
        <taxon>Nitrobacteraceae</taxon>
        <taxon>Bradyrhizobium</taxon>
    </lineage>
</organism>
<evidence type="ECO:0000259" key="3">
    <source>
        <dbReference type="Pfam" id="PF07589"/>
    </source>
</evidence>
<dbReference type="EMBL" id="FNTI01000001">
    <property type="protein sequence ID" value="SEC30854.1"/>
    <property type="molecule type" value="Genomic_DNA"/>
</dbReference>
<keyword evidence="2" id="KW-0732">Signal</keyword>
<evidence type="ECO:0000313" key="5">
    <source>
        <dbReference type="Proteomes" id="UP000183208"/>
    </source>
</evidence>
<feature type="domain" description="Ice-binding protein C-terminal" evidence="3">
    <location>
        <begin position="209"/>
        <end position="233"/>
    </location>
</feature>
<evidence type="ECO:0000256" key="1">
    <source>
        <dbReference type="SAM" id="Phobius"/>
    </source>
</evidence>
<evidence type="ECO:0000313" key="4">
    <source>
        <dbReference type="EMBL" id="SEC30854.1"/>
    </source>
</evidence>
<feature type="transmembrane region" description="Helical" evidence="1">
    <location>
        <begin position="214"/>
        <end position="231"/>
    </location>
</feature>
<feature type="signal peptide" evidence="2">
    <location>
        <begin position="1"/>
        <end position="25"/>
    </location>
</feature>
<keyword evidence="1" id="KW-1133">Transmembrane helix</keyword>
<keyword evidence="1" id="KW-0812">Transmembrane</keyword>
<name>A0A1H4RGH8_9BRAD</name>
<dbReference type="InterPro" id="IPR013424">
    <property type="entry name" value="Ice-binding_C"/>
</dbReference>
<keyword evidence="1" id="KW-0472">Membrane</keyword>
<protein>
    <submittedName>
        <fullName evidence="4">PEP-CTERM protein-sorting domain-containing protein</fullName>
    </submittedName>
</protein>
<dbReference type="Proteomes" id="UP000183208">
    <property type="component" value="Unassembled WGS sequence"/>
</dbReference>
<dbReference type="NCBIfam" id="TIGR02595">
    <property type="entry name" value="PEP_CTERM"/>
    <property type="match status" value="1"/>
</dbReference>
<proteinExistence type="predicted"/>
<gene>
    <name evidence="4" type="ORF">SAMN05444171_1108</name>
</gene>
<reference evidence="4 5" key="1">
    <citation type="submission" date="2016-10" db="EMBL/GenBank/DDBJ databases">
        <authorList>
            <person name="de Groot N.N."/>
        </authorList>
    </citation>
    <scope>NUCLEOTIDE SEQUENCE [LARGE SCALE GENOMIC DNA]</scope>
    <source>
        <strain evidence="4 5">GAS522</strain>
    </source>
</reference>
<accession>A0A1H4RGH8</accession>
<sequence length="243" mass="25659">MKRTALASCVLGPIVAMSISSVASATVYTTDSNINDFISPGMQIATFTQFGSVQFGYGDKGPPSYTPQVTDIQNGYRVIGDGNTTMIIAAFSAPVSSIRVFNNEDHLGAPYDGYQYTVWGYNSNSAPVLLYNPTAVSGSGEPFFLSANAGSTDPTRVNVVQTPGAGPAGVVDYITDFTFSQAYQYYAFGASDVAVASGNNDQELTAVAAIPEPSTWAMMILGFFGVGFLAYRRKSTTSGLRLA</sequence>
<dbReference type="Pfam" id="PF07589">
    <property type="entry name" value="PEP-CTERM"/>
    <property type="match status" value="1"/>
</dbReference>
<dbReference type="NCBIfam" id="NF035944">
    <property type="entry name" value="PEPxxWA-CTERM"/>
    <property type="match status" value="1"/>
</dbReference>